<evidence type="ECO:0000313" key="2">
    <source>
        <dbReference type="Proteomes" id="UP001519345"/>
    </source>
</evidence>
<accession>A0ABS4IMS7</accession>
<gene>
    <name evidence="1" type="ORF">J2Z83_003881</name>
</gene>
<evidence type="ECO:0000313" key="1">
    <source>
        <dbReference type="EMBL" id="MBP1971726.1"/>
    </source>
</evidence>
<keyword evidence="2" id="KW-1185">Reference proteome</keyword>
<protein>
    <submittedName>
        <fullName evidence="1">Uncharacterized protein</fullName>
    </submittedName>
</protein>
<dbReference type="EMBL" id="JAGGKX010000033">
    <property type="protein sequence ID" value="MBP1971726.1"/>
    <property type="molecule type" value="Genomic_DNA"/>
</dbReference>
<proteinExistence type="predicted"/>
<comment type="caution">
    <text evidence="1">The sequence shown here is derived from an EMBL/GenBank/DDBJ whole genome shotgun (WGS) entry which is preliminary data.</text>
</comment>
<dbReference type="Proteomes" id="UP001519345">
    <property type="component" value="Unassembled WGS sequence"/>
</dbReference>
<reference evidence="1 2" key="1">
    <citation type="submission" date="2021-03" db="EMBL/GenBank/DDBJ databases">
        <title>Genomic Encyclopedia of Type Strains, Phase IV (KMG-IV): sequencing the most valuable type-strain genomes for metagenomic binning, comparative biology and taxonomic classification.</title>
        <authorList>
            <person name="Goeker M."/>
        </authorList>
    </citation>
    <scope>NUCLEOTIDE SEQUENCE [LARGE SCALE GENOMIC DNA]</scope>
    <source>
        <strain evidence="1 2">DSM 25609</strain>
    </source>
</reference>
<organism evidence="1 2">
    <name type="scientific">Virgibacillus natechei</name>
    <dbReference type="NCBI Taxonomy" id="1216297"/>
    <lineage>
        <taxon>Bacteria</taxon>
        <taxon>Bacillati</taxon>
        <taxon>Bacillota</taxon>
        <taxon>Bacilli</taxon>
        <taxon>Bacillales</taxon>
        <taxon>Bacillaceae</taxon>
        <taxon>Virgibacillus</taxon>
    </lineage>
</organism>
<name>A0ABS4IMS7_9BACI</name>
<sequence length="39" mass="4661">MITKELDAVMEWYKVSLDTQKTMKYLINKNPEVVPLKVY</sequence>